<evidence type="ECO:0000256" key="1">
    <source>
        <dbReference type="ARBA" id="ARBA00022741"/>
    </source>
</evidence>
<keyword evidence="3" id="KW-0812">Transmembrane</keyword>
<keyword evidence="6" id="KW-1185">Reference proteome</keyword>
<dbReference type="InterPro" id="IPR027417">
    <property type="entry name" value="P-loop_NTPase"/>
</dbReference>
<dbReference type="InterPro" id="IPR005225">
    <property type="entry name" value="Small_GTP-bd"/>
</dbReference>
<evidence type="ECO:0000256" key="2">
    <source>
        <dbReference type="ARBA" id="ARBA00023134"/>
    </source>
</evidence>
<dbReference type="SMART" id="SM00174">
    <property type="entry name" value="RHO"/>
    <property type="match status" value="1"/>
</dbReference>
<dbReference type="SMART" id="SM00175">
    <property type="entry name" value="RAB"/>
    <property type="match status" value="1"/>
</dbReference>
<proteinExistence type="predicted"/>
<dbReference type="GO" id="GO:0007264">
    <property type="term" value="P:small GTPase-mediated signal transduction"/>
    <property type="evidence" value="ECO:0007669"/>
    <property type="project" value="InterPro"/>
</dbReference>
<sequence length="273" mass="31207">MDCVQTSPMISDIFIIIINLLLIDIILESNIAEVIIKGLRTVNYQQLTSLVDMTNRPQTSRTGQRFIASLEMQARTTNIHKLIPVVGCFGCRLCYFIPLQTMKFVLLGDMTVGKTCFGFMQHLHQFPGEYIPTIFEQYNITTVQNGVPLDITIMDTASMDDYNFYPRDYRNTDVFIIFYAINNRISFQNLNKWINEAKQYNTSIPFIIVGTKEDLRSDSILTVTINEAEEFSKQNGAVCHILCSALLNFNLNFVVNTAINIAKGENKEFKKCF</sequence>
<dbReference type="PRINTS" id="PR00449">
    <property type="entry name" value="RASTRNSFRMNG"/>
</dbReference>
<name>A0AA86V0N8_9EUKA</name>
<accession>A0AA86V0N8</accession>
<evidence type="ECO:0000313" key="6">
    <source>
        <dbReference type="Proteomes" id="UP001642409"/>
    </source>
</evidence>
<dbReference type="GO" id="GO:0003924">
    <property type="term" value="F:GTPase activity"/>
    <property type="evidence" value="ECO:0007669"/>
    <property type="project" value="InterPro"/>
</dbReference>
<keyword evidence="1" id="KW-0547">Nucleotide-binding</keyword>
<dbReference type="AlphaFoldDB" id="A0AA86V0N8"/>
<feature type="transmembrane region" description="Helical" evidence="3">
    <location>
        <begin position="6"/>
        <end position="27"/>
    </location>
</feature>
<dbReference type="EMBL" id="CAXDID020000054">
    <property type="protein sequence ID" value="CAL6006858.1"/>
    <property type="molecule type" value="Genomic_DNA"/>
</dbReference>
<evidence type="ECO:0000256" key="3">
    <source>
        <dbReference type="SAM" id="Phobius"/>
    </source>
</evidence>
<organism evidence="4">
    <name type="scientific">Hexamita inflata</name>
    <dbReference type="NCBI Taxonomy" id="28002"/>
    <lineage>
        <taxon>Eukaryota</taxon>
        <taxon>Metamonada</taxon>
        <taxon>Diplomonadida</taxon>
        <taxon>Hexamitidae</taxon>
        <taxon>Hexamitinae</taxon>
        <taxon>Hexamita</taxon>
    </lineage>
</organism>
<reference evidence="4" key="1">
    <citation type="submission" date="2023-06" db="EMBL/GenBank/DDBJ databases">
        <authorList>
            <person name="Kurt Z."/>
        </authorList>
    </citation>
    <scope>NUCLEOTIDE SEQUENCE</scope>
</reference>
<protein>
    <submittedName>
        <fullName evidence="4">Rac/Rho-like protein</fullName>
    </submittedName>
    <submittedName>
        <fullName evidence="5">Rac/Rho-like_protein</fullName>
    </submittedName>
</protein>
<dbReference type="Gene3D" id="3.40.50.300">
    <property type="entry name" value="P-loop containing nucleotide triphosphate hydrolases"/>
    <property type="match status" value="1"/>
</dbReference>
<dbReference type="GO" id="GO:0005525">
    <property type="term" value="F:GTP binding"/>
    <property type="evidence" value="ECO:0007669"/>
    <property type="project" value="UniProtKB-KW"/>
</dbReference>
<keyword evidence="3" id="KW-1133">Transmembrane helix</keyword>
<dbReference type="Proteomes" id="UP001642409">
    <property type="component" value="Unassembled WGS sequence"/>
</dbReference>
<dbReference type="SMART" id="SM00173">
    <property type="entry name" value="RAS"/>
    <property type="match status" value="1"/>
</dbReference>
<dbReference type="EMBL" id="CATOUU010001170">
    <property type="protein sequence ID" value="CAI9975924.1"/>
    <property type="molecule type" value="Genomic_DNA"/>
</dbReference>
<keyword evidence="2" id="KW-0342">GTP-binding</keyword>
<comment type="caution">
    <text evidence="4">The sequence shown here is derived from an EMBL/GenBank/DDBJ whole genome shotgun (WGS) entry which is preliminary data.</text>
</comment>
<dbReference type="CDD" id="cd00157">
    <property type="entry name" value="Rho"/>
    <property type="match status" value="1"/>
</dbReference>
<dbReference type="SUPFAM" id="SSF52540">
    <property type="entry name" value="P-loop containing nucleoside triphosphate hydrolases"/>
    <property type="match status" value="1"/>
</dbReference>
<dbReference type="InterPro" id="IPR001806">
    <property type="entry name" value="Small_GTPase"/>
</dbReference>
<evidence type="ECO:0000313" key="4">
    <source>
        <dbReference type="EMBL" id="CAI9975924.1"/>
    </source>
</evidence>
<evidence type="ECO:0000313" key="5">
    <source>
        <dbReference type="EMBL" id="CAL6006858.1"/>
    </source>
</evidence>
<dbReference type="PANTHER" id="PTHR24072">
    <property type="entry name" value="RHO FAMILY GTPASE"/>
    <property type="match status" value="1"/>
</dbReference>
<reference evidence="5 6" key="2">
    <citation type="submission" date="2024-07" db="EMBL/GenBank/DDBJ databases">
        <authorList>
            <person name="Akdeniz Z."/>
        </authorList>
    </citation>
    <scope>NUCLEOTIDE SEQUENCE [LARGE SCALE GENOMIC DNA]</scope>
</reference>
<gene>
    <name evidence="5" type="ORF">HINF_LOCUS20364</name>
    <name evidence="4" type="ORF">HINF_LOCUS63569</name>
</gene>
<dbReference type="PROSITE" id="PS51419">
    <property type="entry name" value="RAB"/>
    <property type="match status" value="1"/>
</dbReference>
<dbReference type="Pfam" id="PF00071">
    <property type="entry name" value="Ras"/>
    <property type="match status" value="1"/>
</dbReference>
<dbReference type="InterPro" id="IPR003578">
    <property type="entry name" value="Small_GTPase_Rho"/>
</dbReference>
<dbReference type="PROSITE" id="PS51420">
    <property type="entry name" value="RHO"/>
    <property type="match status" value="1"/>
</dbReference>
<keyword evidence="3" id="KW-0472">Membrane</keyword>
<dbReference type="NCBIfam" id="TIGR00231">
    <property type="entry name" value="small_GTP"/>
    <property type="match status" value="1"/>
</dbReference>